<evidence type="ECO:0000313" key="4">
    <source>
        <dbReference type="EMBL" id="SMX87222.1"/>
    </source>
</evidence>
<dbReference type="InterPro" id="IPR036390">
    <property type="entry name" value="WH_DNA-bd_sf"/>
</dbReference>
<dbReference type="InterPro" id="IPR019885">
    <property type="entry name" value="Tscrpt_reg_HTH_AsnC-type_CS"/>
</dbReference>
<keyword evidence="7" id="KW-1185">Reference proteome</keyword>
<dbReference type="PROSITE" id="PS00519">
    <property type="entry name" value="HTH_ASNC_1"/>
    <property type="match status" value="1"/>
</dbReference>
<sequence>MCFTEGMSQVTVSHALDLSHAGGLFQLLRDGLPRTRADLAKSTGLSRPTIAQRIDQLLGLGLITPVSDAASTGGRPSSQFAFNPQARVVVAADFGASHARLAVTDLTGTVLAELGEEREISDGPVSAIEWLRSSALSLLTEADRSADDVVGVGIGLPGPVEFSTGRPINPPIMPGWDRFDLPGALKQTFSAPVLVDNDVNIMALGEQTSAWPETTDLIFVKVATGIGAGIISGGSLRRGSHGAAGDIGHVALPRAAGIPCACGNRGCLEAVASGRSIARELSRAGLEARTPGDVIRLVKAGDLQAIQAVRQAGRDLGEVLTTCVSLMNPSLILIGGAMAQAAEHLVAGVREVVYARSIPLSTEHLTIAPSNAAGNAAILGAAHLAIDAALSPERIAAALSRQ</sequence>
<dbReference type="Gene3D" id="3.30.420.40">
    <property type="match status" value="2"/>
</dbReference>
<dbReference type="Proteomes" id="UP000234525">
    <property type="component" value="Unassembled WGS sequence"/>
</dbReference>
<keyword evidence="4" id="KW-0418">Kinase</keyword>
<dbReference type="Pfam" id="PF00480">
    <property type="entry name" value="ROK"/>
    <property type="match status" value="1"/>
</dbReference>
<evidence type="ECO:0000256" key="1">
    <source>
        <dbReference type="ARBA" id="ARBA00006479"/>
    </source>
</evidence>
<dbReference type="AlphaFoldDB" id="A0A2H1JJB6"/>
<dbReference type="Proteomes" id="UP000234327">
    <property type="component" value="Unassembled WGS sequence"/>
</dbReference>
<dbReference type="SUPFAM" id="SSF53067">
    <property type="entry name" value="Actin-like ATPase domain"/>
    <property type="match status" value="1"/>
</dbReference>
<dbReference type="PANTHER" id="PTHR18964">
    <property type="entry name" value="ROK (REPRESSOR, ORF, KINASE) FAMILY"/>
    <property type="match status" value="1"/>
</dbReference>
<evidence type="ECO:0000313" key="2">
    <source>
        <dbReference type="EMBL" id="SMX66123.1"/>
    </source>
</evidence>
<comment type="similarity">
    <text evidence="1">Belongs to the ROK (NagC/XylR) family.</text>
</comment>
<dbReference type="SUPFAM" id="SSF46785">
    <property type="entry name" value="Winged helix' DNA-binding domain"/>
    <property type="match status" value="1"/>
</dbReference>
<dbReference type="Proteomes" id="UP000234300">
    <property type="component" value="Unassembled WGS sequence"/>
</dbReference>
<reference evidence="7" key="2">
    <citation type="submission" date="2017-03" db="EMBL/GenBank/DDBJ databases">
        <authorList>
            <person name="Monnet C."/>
        </authorList>
    </citation>
    <scope>NUCLEOTIDE SEQUENCE [LARGE SCALE GENOMIC DNA]</scope>
    <source>
        <strain evidence="7">ATCC 9175</strain>
    </source>
</reference>
<protein>
    <submittedName>
        <fullName evidence="4">Sugar kinase of the NBD/HSP70 family, may contain an N-terminal HTH domain</fullName>
    </submittedName>
</protein>
<organism evidence="4 5">
    <name type="scientific">Brevibacterium aurantiacum</name>
    <dbReference type="NCBI Taxonomy" id="273384"/>
    <lineage>
        <taxon>Bacteria</taxon>
        <taxon>Bacillati</taxon>
        <taxon>Actinomycetota</taxon>
        <taxon>Actinomycetes</taxon>
        <taxon>Micrococcales</taxon>
        <taxon>Brevibacteriaceae</taxon>
        <taxon>Brevibacterium</taxon>
    </lineage>
</organism>
<accession>A0A2H1JJB6</accession>
<dbReference type="InterPro" id="IPR043129">
    <property type="entry name" value="ATPase_NBD"/>
</dbReference>
<dbReference type="InterPro" id="IPR011991">
    <property type="entry name" value="ArsR-like_HTH"/>
</dbReference>
<dbReference type="InterPro" id="IPR049874">
    <property type="entry name" value="ROK_cs"/>
</dbReference>
<dbReference type="InterPro" id="IPR036388">
    <property type="entry name" value="WH-like_DNA-bd_sf"/>
</dbReference>
<gene>
    <name evidence="2" type="ORF">BAUR9175_00430</name>
    <name evidence="3" type="ORF">BAURA63_00633</name>
    <name evidence="4" type="ORF">BAURA86_01718</name>
</gene>
<reference evidence="5 6" key="1">
    <citation type="submission" date="2017-03" db="EMBL/GenBank/DDBJ databases">
        <authorList>
            <person name="Afonso C.L."/>
            <person name="Miller P.J."/>
            <person name="Scott M.A."/>
            <person name="Spackman E."/>
            <person name="Goraichik I."/>
            <person name="Dimitrov K.M."/>
            <person name="Suarez D.L."/>
            <person name="Swayne D.E."/>
        </authorList>
    </citation>
    <scope>NUCLEOTIDE SEQUENCE [LARGE SCALE GENOMIC DNA]</scope>
    <source>
        <strain evidence="3">6</strain>
        <strain evidence="6">6(3)</strain>
        <strain evidence="4">8</strain>
        <strain evidence="5">8(6)</strain>
        <strain evidence="2">ATCC 9175</strain>
    </source>
</reference>
<dbReference type="GO" id="GO:0016301">
    <property type="term" value="F:kinase activity"/>
    <property type="evidence" value="ECO:0007669"/>
    <property type="project" value="UniProtKB-KW"/>
</dbReference>
<evidence type="ECO:0000313" key="6">
    <source>
        <dbReference type="Proteomes" id="UP000234327"/>
    </source>
</evidence>
<name>A0A2H1JJB6_BREAU</name>
<evidence type="ECO:0000313" key="5">
    <source>
        <dbReference type="Proteomes" id="UP000234300"/>
    </source>
</evidence>
<evidence type="ECO:0000313" key="3">
    <source>
        <dbReference type="EMBL" id="SMX68219.1"/>
    </source>
</evidence>
<dbReference type="PROSITE" id="PS01125">
    <property type="entry name" value="ROK"/>
    <property type="match status" value="1"/>
</dbReference>
<dbReference type="PANTHER" id="PTHR18964:SF173">
    <property type="entry name" value="GLUCOKINASE"/>
    <property type="match status" value="1"/>
</dbReference>
<dbReference type="CDD" id="cd00090">
    <property type="entry name" value="HTH_ARSR"/>
    <property type="match status" value="1"/>
</dbReference>
<proteinExistence type="inferred from homology"/>
<dbReference type="Gene3D" id="1.10.10.10">
    <property type="entry name" value="Winged helix-like DNA-binding domain superfamily/Winged helix DNA-binding domain"/>
    <property type="match status" value="1"/>
</dbReference>
<keyword evidence="4" id="KW-0808">Transferase</keyword>
<dbReference type="EMBL" id="FXYZ01000002">
    <property type="protein sequence ID" value="SMX68219.1"/>
    <property type="molecule type" value="Genomic_DNA"/>
</dbReference>
<evidence type="ECO:0000313" key="7">
    <source>
        <dbReference type="Proteomes" id="UP000234525"/>
    </source>
</evidence>
<dbReference type="EMBL" id="FXZI01000005">
    <property type="protein sequence ID" value="SMX87222.1"/>
    <property type="molecule type" value="Genomic_DNA"/>
</dbReference>
<dbReference type="InterPro" id="IPR000600">
    <property type="entry name" value="ROK"/>
</dbReference>
<dbReference type="EMBL" id="FXZB01000002">
    <property type="protein sequence ID" value="SMX66123.1"/>
    <property type="molecule type" value="Genomic_DNA"/>
</dbReference>